<feature type="domain" description="DNA/pantothenate metabolism flavoprotein C-terminal" evidence="6">
    <location>
        <begin position="193"/>
        <end position="405"/>
    </location>
</feature>
<keyword evidence="1 3" id="KW-0210">Decarboxylase</keyword>
<feature type="region of interest" description="Phosphopantothenoylcysteine decarboxylase" evidence="3">
    <location>
        <begin position="1"/>
        <end position="197"/>
    </location>
</feature>
<dbReference type="Pfam" id="PF02441">
    <property type="entry name" value="Flavoprotein"/>
    <property type="match status" value="1"/>
</dbReference>
<dbReference type="NCBIfam" id="TIGR00521">
    <property type="entry name" value="coaBC_dfp"/>
    <property type="match status" value="1"/>
</dbReference>
<evidence type="ECO:0000256" key="2">
    <source>
        <dbReference type="ARBA" id="ARBA00023239"/>
    </source>
</evidence>
<protein>
    <recommendedName>
        <fullName evidence="3">Coenzyme A biosynthesis bifunctional protein CoaBC</fullName>
    </recommendedName>
    <alternativeName>
        <fullName evidence="3">DNA/pantothenate metabolism flavoprotein</fullName>
    </alternativeName>
    <alternativeName>
        <fullName evidence="3">Phosphopantothenoylcysteine synthetase/decarboxylase</fullName>
        <shortName evidence="3">PPCS-PPCDC</shortName>
    </alternativeName>
    <domain>
        <recommendedName>
            <fullName evidence="3">Phosphopantothenoylcysteine decarboxylase</fullName>
            <shortName evidence="3">PPC decarboxylase</shortName>
            <shortName evidence="3">PPC-DC</shortName>
            <ecNumber evidence="3">4.1.1.36</ecNumber>
        </recommendedName>
        <alternativeName>
            <fullName evidence="3">CoaC</fullName>
        </alternativeName>
    </domain>
    <domain>
        <recommendedName>
            <fullName evidence="3">Phosphopantothenate--cysteine ligase</fullName>
            <ecNumber evidence="3">6.3.2.5</ecNumber>
        </recommendedName>
        <alternativeName>
            <fullName evidence="3">CoaB</fullName>
        </alternativeName>
        <alternativeName>
            <fullName evidence="3">Phosphopantothenoylcysteine synthetase</fullName>
            <shortName evidence="3">PPC synthetase</shortName>
            <shortName evidence="3">PPC-S</shortName>
        </alternativeName>
    </domain>
</protein>
<evidence type="ECO:0000259" key="6">
    <source>
        <dbReference type="Pfam" id="PF04127"/>
    </source>
</evidence>
<dbReference type="InterPro" id="IPR036551">
    <property type="entry name" value="Flavin_trans-like"/>
</dbReference>
<keyword evidence="3 4" id="KW-0436">Ligase</keyword>
<dbReference type="GO" id="GO:0004633">
    <property type="term" value="F:phosphopantothenoylcysteine decarboxylase activity"/>
    <property type="evidence" value="ECO:0007669"/>
    <property type="project" value="UniProtKB-UniRule"/>
</dbReference>
<dbReference type="HAMAP" id="MF_02225">
    <property type="entry name" value="CoaBC"/>
    <property type="match status" value="1"/>
</dbReference>
<comment type="caution">
    <text evidence="7">The sequence shown here is derived from an EMBL/GenBank/DDBJ whole genome shotgun (WGS) entry which is preliminary data.</text>
</comment>
<keyword evidence="3 4" id="KW-0288">FMN</keyword>
<sequence length="412" mass="43530">MLLFLFFIKEANMTKIAVHMTGGIAVYKAVEVVRGLQKQGHEVRVAMTQNAARFVGPATLAALTKHPVLIDQWAATLNGQVPHIELADWSELALVVPATANLLAKMAAGLADDAVSATLLATSAPKIVVPAMNVHMWNNPATQRNIAQLRQDNVMVMDPATGMLAEGYTGKGRMPEPAAVVKQVQDYLTNGPLKGKTLVVTAGGTREALDPVRYLGNRSSGKMGIAIAKAAANAGARVELIVGSVSVALPHSDRITVTQALSTSAMAAAVSDKFQTADALIMAAAVADFRPAVLADQKIKKHGDGTLTLHLVPTEDILAKMGAQKRSDQVVIGFAAETNDLLHNADAKLQKKNADAIVANDVSEPGIGFGTDDNAVTILRPNQAPLRWSRQSKMMIAKKIVALTANLLKVGD</sequence>
<keyword evidence="3" id="KW-0460">Magnesium</keyword>
<comment type="caution">
    <text evidence="3">Lacks conserved residue(s) required for the propagation of feature annotation.</text>
</comment>
<dbReference type="InterPro" id="IPR007085">
    <property type="entry name" value="DNA/pantothenate-metab_flavo_C"/>
</dbReference>
<proteinExistence type="inferred from homology"/>
<dbReference type="Gene3D" id="3.40.50.1950">
    <property type="entry name" value="Flavin prenyltransferase-like"/>
    <property type="match status" value="1"/>
</dbReference>
<dbReference type="GO" id="GO:0071513">
    <property type="term" value="C:phosphopantothenoylcysteine decarboxylase complex"/>
    <property type="evidence" value="ECO:0007669"/>
    <property type="project" value="TreeGrafter"/>
</dbReference>
<comment type="function">
    <text evidence="4">Catalyzes two steps in the biosynthesis of coenzyme A. In the first step cysteine is conjugated to 4'-phosphopantothenate to form 4-phosphopantothenoylcysteine, in the latter compound is decarboxylated to form 4'-phosphopantotheine.</text>
</comment>
<comment type="pathway">
    <text evidence="3 4">Cofactor biosynthesis; coenzyme A biosynthesis; CoA from (R)-pantothenate: step 3/5.</text>
</comment>
<dbReference type="GO" id="GO:0015941">
    <property type="term" value="P:pantothenate catabolic process"/>
    <property type="evidence" value="ECO:0007669"/>
    <property type="project" value="InterPro"/>
</dbReference>
<dbReference type="EMBL" id="AZEQ01000016">
    <property type="protein sequence ID" value="KRL24890.1"/>
    <property type="molecule type" value="Genomic_DNA"/>
</dbReference>
<dbReference type="GO" id="GO:0004632">
    <property type="term" value="F:phosphopantothenate--cysteine ligase activity"/>
    <property type="evidence" value="ECO:0007669"/>
    <property type="project" value="UniProtKB-UniRule"/>
</dbReference>
<dbReference type="UniPathway" id="UPA00241">
    <property type="reaction ID" value="UER00353"/>
</dbReference>
<dbReference type="AlphaFoldDB" id="A0A0R1P5R2"/>
<accession>A0A0R1P5R2</accession>
<comment type="similarity">
    <text evidence="3 4">In the C-terminal section; belongs to the PPC synthetase family.</text>
</comment>
<dbReference type="GO" id="GO:0010181">
    <property type="term" value="F:FMN binding"/>
    <property type="evidence" value="ECO:0007669"/>
    <property type="project" value="UniProtKB-UniRule"/>
</dbReference>
<dbReference type="InterPro" id="IPR005252">
    <property type="entry name" value="CoaBC"/>
</dbReference>
<comment type="pathway">
    <text evidence="3 4">Cofactor biosynthesis; coenzyme A biosynthesis; CoA from (R)-pantothenate: step 2/5.</text>
</comment>
<keyword evidence="3 4" id="KW-0285">Flavoprotein</keyword>
<dbReference type="EC" id="6.3.2.5" evidence="3"/>
<comment type="catalytic activity">
    <reaction evidence="3 4">
        <text>(R)-4'-phosphopantothenate + L-cysteine + CTP = N-[(R)-4-phosphopantothenoyl]-L-cysteine + CMP + diphosphate + H(+)</text>
        <dbReference type="Rhea" id="RHEA:19397"/>
        <dbReference type="ChEBI" id="CHEBI:10986"/>
        <dbReference type="ChEBI" id="CHEBI:15378"/>
        <dbReference type="ChEBI" id="CHEBI:33019"/>
        <dbReference type="ChEBI" id="CHEBI:35235"/>
        <dbReference type="ChEBI" id="CHEBI:37563"/>
        <dbReference type="ChEBI" id="CHEBI:59458"/>
        <dbReference type="ChEBI" id="CHEBI:60377"/>
        <dbReference type="EC" id="6.3.2.5"/>
    </reaction>
</comment>
<comment type="cofactor">
    <cofactor evidence="3">
        <name>Mg(2+)</name>
        <dbReference type="ChEBI" id="CHEBI:18420"/>
    </cofactor>
</comment>
<comment type="catalytic activity">
    <reaction evidence="3 4">
        <text>N-[(R)-4-phosphopantothenoyl]-L-cysteine + H(+) = (R)-4'-phosphopantetheine + CO2</text>
        <dbReference type="Rhea" id="RHEA:16793"/>
        <dbReference type="ChEBI" id="CHEBI:15378"/>
        <dbReference type="ChEBI" id="CHEBI:16526"/>
        <dbReference type="ChEBI" id="CHEBI:59458"/>
        <dbReference type="ChEBI" id="CHEBI:61723"/>
        <dbReference type="EC" id="4.1.1.36"/>
    </reaction>
</comment>
<organism evidence="7 8">
    <name type="scientific">Limosilactobacillus mucosae DSM 13345</name>
    <dbReference type="NCBI Taxonomy" id="1423771"/>
    <lineage>
        <taxon>Bacteria</taxon>
        <taxon>Bacillati</taxon>
        <taxon>Bacillota</taxon>
        <taxon>Bacilli</taxon>
        <taxon>Lactobacillales</taxon>
        <taxon>Lactobacillaceae</taxon>
        <taxon>Limosilactobacillus</taxon>
    </lineage>
</organism>
<evidence type="ECO:0000256" key="3">
    <source>
        <dbReference type="HAMAP-Rule" id="MF_02225"/>
    </source>
</evidence>
<gene>
    <name evidence="3" type="primary">coaBC</name>
    <name evidence="7" type="ORF">FC47_GL000667</name>
</gene>
<dbReference type="EC" id="4.1.1.36" evidence="3"/>
<evidence type="ECO:0000256" key="4">
    <source>
        <dbReference type="RuleBase" id="RU364078"/>
    </source>
</evidence>
<evidence type="ECO:0000313" key="7">
    <source>
        <dbReference type="EMBL" id="KRL24890.1"/>
    </source>
</evidence>
<dbReference type="PANTHER" id="PTHR14359:SF6">
    <property type="entry name" value="PHOSPHOPANTOTHENOYLCYSTEINE DECARBOXYLASE"/>
    <property type="match status" value="1"/>
</dbReference>
<dbReference type="SUPFAM" id="SSF52507">
    <property type="entry name" value="Homo-oligomeric flavin-containing Cys decarboxylases, HFCD"/>
    <property type="match status" value="1"/>
</dbReference>
<feature type="domain" description="Flavoprotein" evidence="5">
    <location>
        <begin position="15"/>
        <end position="187"/>
    </location>
</feature>
<dbReference type="SUPFAM" id="SSF102645">
    <property type="entry name" value="CoaB-like"/>
    <property type="match status" value="1"/>
</dbReference>
<evidence type="ECO:0000259" key="5">
    <source>
        <dbReference type="Pfam" id="PF02441"/>
    </source>
</evidence>
<dbReference type="Pfam" id="PF04127">
    <property type="entry name" value="DFP"/>
    <property type="match status" value="1"/>
</dbReference>
<feature type="binding site" evidence="3">
    <location>
        <position position="352"/>
    </location>
    <ligand>
        <name>CTP</name>
        <dbReference type="ChEBI" id="CHEBI:37563"/>
    </ligand>
</feature>
<comment type="cofactor">
    <cofactor evidence="3">
        <name>FMN</name>
        <dbReference type="ChEBI" id="CHEBI:58210"/>
    </cofactor>
    <text evidence="3">Binds 1 FMN per subunit.</text>
</comment>
<dbReference type="Proteomes" id="UP000050901">
    <property type="component" value="Unassembled WGS sequence"/>
</dbReference>
<feature type="binding site" evidence="3">
    <location>
        <position position="288"/>
    </location>
    <ligand>
        <name>CTP</name>
        <dbReference type="ChEBI" id="CHEBI:37563"/>
    </ligand>
</feature>
<dbReference type="PANTHER" id="PTHR14359">
    <property type="entry name" value="HOMO-OLIGOMERIC FLAVIN CONTAINING CYS DECARBOXYLASE FAMILY"/>
    <property type="match status" value="1"/>
</dbReference>
<comment type="similarity">
    <text evidence="3 4">In the N-terminal section; belongs to the HFCD (homo-oligomeric flavin containing Cys decarboxylase) superfamily.</text>
</comment>
<keyword evidence="3" id="KW-0479">Metal-binding</keyword>
<keyword evidence="3" id="KW-0511">Multifunctional enzyme</keyword>
<reference evidence="7 8" key="1">
    <citation type="journal article" date="2015" name="Genome Announc.">
        <title>Expanding the biotechnology potential of lactobacilli through comparative genomics of 213 strains and associated genera.</title>
        <authorList>
            <person name="Sun Z."/>
            <person name="Harris H.M."/>
            <person name="McCann A."/>
            <person name="Guo C."/>
            <person name="Argimon S."/>
            <person name="Zhang W."/>
            <person name="Yang X."/>
            <person name="Jeffery I.B."/>
            <person name="Cooney J.C."/>
            <person name="Kagawa T.F."/>
            <person name="Liu W."/>
            <person name="Song Y."/>
            <person name="Salvetti E."/>
            <person name="Wrobel A."/>
            <person name="Rasinkangas P."/>
            <person name="Parkhill J."/>
            <person name="Rea M.C."/>
            <person name="O'Sullivan O."/>
            <person name="Ritari J."/>
            <person name="Douillard F.P."/>
            <person name="Paul Ross R."/>
            <person name="Yang R."/>
            <person name="Briner A.E."/>
            <person name="Felis G.E."/>
            <person name="de Vos W.M."/>
            <person name="Barrangou R."/>
            <person name="Klaenhammer T.R."/>
            <person name="Caufield P.W."/>
            <person name="Cui Y."/>
            <person name="Zhang H."/>
            <person name="O'Toole P.W."/>
        </authorList>
    </citation>
    <scope>NUCLEOTIDE SEQUENCE [LARGE SCALE GENOMIC DNA]</scope>
    <source>
        <strain evidence="7 8">DSM 13345</strain>
    </source>
</reference>
<dbReference type="GO" id="GO:0046872">
    <property type="term" value="F:metal ion binding"/>
    <property type="evidence" value="ECO:0007669"/>
    <property type="project" value="UniProtKB-KW"/>
</dbReference>
<dbReference type="PATRIC" id="fig|1423771.3.peg.674"/>
<dbReference type="GO" id="GO:0015937">
    <property type="term" value="P:coenzyme A biosynthetic process"/>
    <property type="evidence" value="ECO:0007669"/>
    <property type="project" value="UniProtKB-UniRule"/>
</dbReference>
<comment type="function">
    <text evidence="3">Catalyzes two sequential steps in the biosynthesis of coenzyme A. In the first step cysteine is conjugated to 4'-phosphopantothenate to form 4-phosphopantothenoylcysteine. In the second step the latter compound is decarboxylated to form 4'-phosphopantotheine.</text>
</comment>
<dbReference type="Gene3D" id="3.40.50.10300">
    <property type="entry name" value="CoaB-like"/>
    <property type="match status" value="1"/>
</dbReference>
<evidence type="ECO:0000313" key="8">
    <source>
        <dbReference type="Proteomes" id="UP000050901"/>
    </source>
</evidence>
<dbReference type="InterPro" id="IPR003382">
    <property type="entry name" value="Flavoprotein"/>
</dbReference>
<feature type="binding site" evidence="3">
    <location>
        <position position="334"/>
    </location>
    <ligand>
        <name>CTP</name>
        <dbReference type="ChEBI" id="CHEBI:37563"/>
    </ligand>
</feature>
<feature type="region of interest" description="Phosphopantothenate--cysteine ligase" evidence="3">
    <location>
        <begin position="198"/>
        <end position="412"/>
    </location>
</feature>
<feature type="binding site" evidence="3">
    <location>
        <position position="298"/>
    </location>
    <ligand>
        <name>CTP</name>
        <dbReference type="ChEBI" id="CHEBI:37563"/>
    </ligand>
</feature>
<feature type="binding site" evidence="3">
    <location>
        <position position="348"/>
    </location>
    <ligand>
        <name>CTP</name>
        <dbReference type="ChEBI" id="CHEBI:37563"/>
    </ligand>
</feature>
<evidence type="ECO:0000256" key="1">
    <source>
        <dbReference type="ARBA" id="ARBA00022793"/>
    </source>
</evidence>
<name>A0A0R1P5R2_LIMMU</name>
<dbReference type="InterPro" id="IPR035929">
    <property type="entry name" value="CoaB-like_sf"/>
</dbReference>
<keyword evidence="2 3" id="KW-0456">Lyase</keyword>